<evidence type="ECO:0000256" key="6">
    <source>
        <dbReference type="ARBA" id="ARBA00022989"/>
    </source>
</evidence>
<keyword evidence="4" id="KW-1003">Cell membrane</keyword>
<protein>
    <submittedName>
        <fullName evidence="10">Permease</fullName>
    </submittedName>
</protein>
<feature type="transmembrane region" description="Helical" evidence="9">
    <location>
        <begin position="236"/>
        <end position="257"/>
    </location>
</feature>
<keyword evidence="7 9" id="KW-0472">Membrane</keyword>
<feature type="transmembrane region" description="Helical" evidence="9">
    <location>
        <begin position="97"/>
        <end position="113"/>
    </location>
</feature>
<name>A0ABT2CJ30_9ACTN</name>
<dbReference type="InterPro" id="IPR006042">
    <property type="entry name" value="Xan_ur_permease"/>
</dbReference>
<dbReference type="InterPro" id="IPR006043">
    <property type="entry name" value="NCS2"/>
</dbReference>
<feature type="transmembrane region" description="Helical" evidence="9">
    <location>
        <begin position="176"/>
        <end position="197"/>
    </location>
</feature>
<dbReference type="PANTHER" id="PTHR42810">
    <property type="entry name" value="PURINE PERMEASE C1399.01C-RELATED"/>
    <property type="match status" value="1"/>
</dbReference>
<evidence type="ECO:0000256" key="9">
    <source>
        <dbReference type="SAM" id="Phobius"/>
    </source>
</evidence>
<evidence type="ECO:0000256" key="1">
    <source>
        <dbReference type="ARBA" id="ARBA00004651"/>
    </source>
</evidence>
<feature type="transmembrane region" description="Helical" evidence="9">
    <location>
        <begin position="209"/>
        <end position="229"/>
    </location>
</feature>
<comment type="similarity">
    <text evidence="2">Belongs to the nucleobase:cation symporter-2 (NCS2) (TC 2.A.40) family.</text>
</comment>
<evidence type="ECO:0000256" key="2">
    <source>
        <dbReference type="ARBA" id="ARBA00008821"/>
    </source>
</evidence>
<feature type="transmembrane region" description="Helical" evidence="9">
    <location>
        <begin position="417"/>
        <end position="439"/>
    </location>
</feature>
<evidence type="ECO:0000256" key="5">
    <source>
        <dbReference type="ARBA" id="ARBA00022692"/>
    </source>
</evidence>
<organism evidence="10 11">
    <name type="scientific">Streptomyces pyxinae</name>
    <dbReference type="NCBI Taxonomy" id="2970734"/>
    <lineage>
        <taxon>Bacteria</taxon>
        <taxon>Bacillati</taxon>
        <taxon>Actinomycetota</taxon>
        <taxon>Actinomycetes</taxon>
        <taxon>Kitasatosporales</taxon>
        <taxon>Streptomycetaceae</taxon>
        <taxon>Streptomyces</taxon>
    </lineage>
</organism>
<feature type="region of interest" description="Disordered" evidence="8">
    <location>
        <begin position="1"/>
        <end position="60"/>
    </location>
</feature>
<feature type="transmembrane region" description="Helical" evidence="9">
    <location>
        <begin position="71"/>
        <end position="91"/>
    </location>
</feature>
<feature type="transmembrane region" description="Helical" evidence="9">
    <location>
        <begin position="359"/>
        <end position="377"/>
    </location>
</feature>
<sequence length="494" mass="49538">MAAVRHLPAVTGTPGPERPASPARGRTPQGRGTDDSGRQPPAGVTATGAAADPVDELPPPRRLLPLAAQHVLAMFAAPVSTTFLTAGTLHLSGPRTATLLGVTLVLCGAGTLLQSLGAWGIGARLPFVMLPGGAATALFLAVADEHGAATASGSVILAALVLLAVVPFYARVVRLFPPLVMGVTVVLIGVSMVRAAAGLIAGPAGRPPLSALALAAVTMGCTLAAHLLLRGIWRQASVLLGMAAGTVAAVACGLGALTPLARVPAELPRIAPYGAPHFDVLAALPLLVFSLTSLAEATGQTVLNSETVGRVPRPGRDVPRVLRADAVVSLLAGAFGLAPMVTSAENIGISNLSGVRSRFVTAAAGVLLVACGLAAPLSRWLAAIPPAVVGGGALTVYGVITVMGIRMLHRADLDDRVSGTVAATALTVGLLPIVSPTLYAEAPQWVRSTLGNAVVSGTVAAVLLHALSRLPRPRGRSAAPAAAGPAAGGREPRR</sequence>
<keyword evidence="6 9" id="KW-1133">Transmembrane helix</keyword>
<evidence type="ECO:0000313" key="10">
    <source>
        <dbReference type="EMBL" id="MCS0637430.1"/>
    </source>
</evidence>
<gene>
    <name evidence="10" type="ORF">NX801_17520</name>
</gene>
<feature type="region of interest" description="Disordered" evidence="8">
    <location>
        <begin position="473"/>
        <end position="494"/>
    </location>
</feature>
<evidence type="ECO:0000256" key="4">
    <source>
        <dbReference type="ARBA" id="ARBA00022475"/>
    </source>
</evidence>
<dbReference type="Pfam" id="PF00860">
    <property type="entry name" value="Xan_ur_permease"/>
    <property type="match status" value="1"/>
</dbReference>
<keyword evidence="11" id="KW-1185">Reference proteome</keyword>
<evidence type="ECO:0000313" key="11">
    <source>
        <dbReference type="Proteomes" id="UP001431313"/>
    </source>
</evidence>
<evidence type="ECO:0000256" key="8">
    <source>
        <dbReference type="SAM" id="MobiDB-lite"/>
    </source>
</evidence>
<feature type="compositionally biased region" description="Low complexity" evidence="8">
    <location>
        <begin position="41"/>
        <end position="52"/>
    </location>
</feature>
<evidence type="ECO:0000256" key="7">
    <source>
        <dbReference type="ARBA" id="ARBA00023136"/>
    </source>
</evidence>
<evidence type="ECO:0000256" key="3">
    <source>
        <dbReference type="ARBA" id="ARBA00022448"/>
    </source>
</evidence>
<dbReference type="PANTHER" id="PTHR42810:SF4">
    <property type="entry name" value="URIC ACID TRANSPORTER UACT"/>
    <property type="match status" value="1"/>
</dbReference>
<comment type="subcellular location">
    <subcellularLocation>
        <location evidence="1">Cell membrane</location>
        <topology evidence="1">Multi-pass membrane protein</topology>
    </subcellularLocation>
</comment>
<proteinExistence type="inferred from homology"/>
<accession>A0ABT2CJ30</accession>
<dbReference type="EMBL" id="JANUGQ010000014">
    <property type="protein sequence ID" value="MCS0637430.1"/>
    <property type="molecule type" value="Genomic_DNA"/>
</dbReference>
<dbReference type="Proteomes" id="UP001431313">
    <property type="component" value="Unassembled WGS sequence"/>
</dbReference>
<dbReference type="PROSITE" id="PS01116">
    <property type="entry name" value="XANTH_URACIL_PERMASE"/>
    <property type="match status" value="1"/>
</dbReference>
<keyword evidence="5 9" id="KW-0812">Transmembrane</keyword>
<reference evidence="10" key="1">
    <citation type="submission" date="2022-08" db="EMBL/GenBank/DDBJ databases">
        <authorList>
            <person name="Somphong A."/>
            <person name="Phongsopitanun W."/>
        </authorList>
    </citation>
    <scope>NUCLEOTIDE SEQUENCE</scope>
    <source>
        <strain evidence="10">LP05-1</strain>
    </source>
</reference>
<dbReference type="RefSeq" id="WP_258788681.1">
    <property type="nucleotide sequence ID" value="NZ_JANUGQ010000014.1"/>
</dbReference>
<feature type="transmembrane region" description="Helical" evidence="9">
    <location>
        <begin position="445"/>
        <end position="467"/>
    </location>
</feature>
<comment type="caution">
    <text evidence="10">The sequence shown here is derived from an EMBL/GenBank/DDBJ whole genome shotgun (WGS) entry which is preliminary data.</text>
</comment>
<feature type="transmembrane region" description="Helical" evidence="9">
    <location>
        <begin position="383"/>
        <end position="405"/>
    </location>
</feature>
<keyword evidence="3" id="KW-0813">Transport</keyword>
<feature type="transmembrane region" description="Helical" evidence="9">
    <location>
        <begin position="149"/>
        <end position="169"/>
    </location>
</feature>